<dbReference type="InterPro" id="IPR036058">
    <property type="entry name" value="Kazal_dom_sf"/>
</dbReference>
<dbReference type="RefSeq" id="XP_025031223.1">
    <property type="nucleotide sequence ID" value="XM_025175455.1"/>
</dbReference>
<evidence type="ECO:0000313" key="6">
    <source>
        <dbReference type="Proteomes" id="UP000695026"/>
    </source>
</evidence>
<evidence type="ECO:0000256" key="3">
    <source>
        <dbReference type="ARBA" id="ARBA00023157"/>
    </source>
</evidence>
<feature type="signal peptide" evidence="4">
    <location>
        <begin position="1"/>
        <end position="20"/>
    </location>
</feature>
<evidence type="ECO:0000259" key="5">
    <source>
        <dbReference type="PROSITE" id="PS51465"/>
    </source>
</evidence>
<dbReference type="PROSITE" id="PS00282">
    <property type="entry name" value="KAZAL_1"/>
    <property type="match status" value="1"/>
</dbReference>
<reference evidence="7" key="1">
    <citation type="submission" date="2025-08" db="UniProtKB">
        <authorList>
            <consortium name="RefSeq"/>
        </authorList>
    </citation>
    <scope>IDENTIFICATION</scope>
    <source>
        <tissue evidence="7">Liver</tissue>
    </source>
</reference>
<dbReference type="PANTHER" id="PTHR47499">
    <property type="entry name" value="SERINE PROTEASE INHIBITOR KAZAL-TYPE 7 SPINK7"/>
    <property type="match status" value="1"/>
</dbReference>
<evidence type="ECO:0000256" key="2">
    <source>
        <dbReference type="ARBA" id="ARBA00022525"/>
    </source>
</evidence>
<dbReference type="FunFam" id="3.30.60.30:FF:000037">
    <property type="entry name" value="Ovomucoid"/>
    <property type="match status" value="1"/>
</dbReference>
<dbReference type="AlphaFoldDB" id="A0A9F5N6D7"/>
<comment type="subcellular location">
    <subcellularLocation>
        <location evidence="1">Secreted</location>
    </subcellularLocation>
</comment>
<dbReference type="SMART" id="SM00280">
    <property type="entry name" value="KAZAL"/>
    <property type="match status" value="1"/>
</dbReference>
<dbReference type="GO" id="GO:0005576">
    <property type="term" value="C:extracellular region"/>
    <property type="evidence" value="ECO:0007669"/>
    <property type="project" value="UniProtKB-SubCell"/>
</dbReference>
<keyword evidence="3" id="KW-1015">Disulfide bond</keyword>
<keyword evidence="2" id="KW-0964">Secreted</keyword>
<dbReference type="SUPFAM" id="SSF100895">
    <property type="entry name" value="Kazal-type serine protease inhibitors"/>
    <property type="match status" value="1"/>
</dbReference>
<dbReference type="CDD" id="cd00104">
    <property type="entry name" value="KAZAL_FS"/>
    <property type="match status" value="1"/>
</dbReference>
<evidence type="ECO:0000313" key="7">
    <source>
        <dbReference type="RefSeq" id="XP_025031223.1"/>
    </source>
</evidence>
<sequence length="81" mass="9229">MKVAFCLIFTLTLFFLYSDAAIEEEPMPIDCSGFPRLACTKEYEPHCASNGKTYANSCHFCNAHVRSRGVIRFSYYGKCKK</sequence>
<dbReference type="KEGG" id="pbi:107326508"/>
<name>A0A9F5N6D7_PYTBI</name>
<dbReference type="InterPro" id="IPR050159">
    <property type="entry name" value="Kazal-type_SerProtInhib"/>
</dbReference>
<evidence type="ECO:0000256" key="1">
    <source>
        <dbReference type="ARBA" id="ARBA00004613"/>
    </source>
</evidence>
<feature type="domain" description="Kazal-like" evidence="5">
    <location>
        <begin position="25"/>
        <end position="81"/>
    </location>
</feature>
<dbReference type="PANTHER" id="PTHR47499:SF1">
    <property type="entry name" value="SERINE PROTEASE INHIBITOR KAZAL-TYPE 7"/>
    <property type="match status" value="1"/>
</dbReference>
<accession>A0A9F5N6D7</accession>
<dbReference type="Proteomes" id="UP000695026">
    <property type="component" value="Unplaced"/>
</dbReference>
<dbReference type="GeneID" id="107326508"/>
<keyword evidence="4" id="KW-0732">Signal</keyword>
<dbReference type="OrthoDB" id="126772at2759"/>
<proteinExistence type="predicted"/>
<evidence type="ECO:0000256" key="4">
    <source>
        <dbReference type="SAM" id="SignalP"/>
    </source>
</evidence>
<gene>
    <name evidence="7" type="primary">LOC107326508</name>
</gene>
<dbReference type="InterPro" id="IPR002350">
    <property type="entry name" value="Kazal_dom"/>
</dbReference>
<protein>
    <submittedName>
        <fullName evidence="7">Ovomucoid-like</fullName>
    </submittedName>
</protein>
<dbReference type="PROSITE" id="PS51465">
    <property type="entry name" value="KAZAL_2"/>
    <property type="match status" value="1"/>
</dbReference>
<keyword evidence="6" id="KW-1185">Reference proteome</keyword>
<feature type="chain" id="PRO_5039941603" evidence="4">
    <location>
        <begin position="21"/>
        <end position="81"/>
    </location>
</feature>
<dbReference type="Pfam" id="PF00050">
    <property type="entry name" value="Kazal_1"/>
    <property type="match status" value="1"/>
</dbReference>
<dbReference type="OMA" id="CNAFIES"/>
<organism evidence="6 7">
    <name type="scientific">Python bivittatus</name>
    <name type="common">Burmese python</name>
    <name type="synonym">Python molurus bivittatus</name>
    <dbReference type="NCBI Taxonomy" id="176946"/>
    <lineage>
        <taxon>Eukaryota</taxon>
        <taxon>Metazoa</taxon>
        <taxon>Chordata</taxon>
        <taxon>Craniata</taxon>
        <taxon>Vertebrata</taxon>
        <taxon>Euteleostomi</taxon>
        <taxon>Lepidosauria</taxon>
        <taxon>Squamata</taxon>
        <taxon>Bifurcata</taxon>
        <taxon>Unidentata</taxon>
        <taxon>Episquamata</taxon>
        <taxon>Toxicofera</taxon>
        <taxon>Serpentes</taxon>
        <taxon>Henophidia</taxon>
        <taxon>Pythonidae</taxon>
        <taxon>Python</taxon>
    </lineage>
</organism>
<dbReference type="Gene3D" id="3.30.60.30">
    <property type="match status" value="1"/>
</dbReference>